<dbReference type="NCBIfam" id="TIGR01145">
    <property type="entry name" value="ATP_synt_delta"/>
    <property type="match status" value="1"/>
</dbReference>
<keyword evidence="6 7" id="KW-0066">ATP synthesis</keyword>
<dbReference type="PANTHER" id="PTHR11910">
    <property type="entry name" value="ATP SYNTHASE DELTA CHAIN"/>
    <property type="match status" value="1"/>
</dbReference>
<gene>
    <name evidence="7" type="primary">atpH</name>
    <name evidence="8" type="ORF">JETT_0313</name>
</gene>
<evidence type="ECO:0000256" key="7">
    <source>
        <dbReference type="HAMAP-Rule" id="MF_01416"/>
    </source>
</evidence>
<name>A0A533QEW4_9BACT</name>
<reference evidence="8 9" key="1">
    <citation type="submission" date="2019-04" db="EMBL/GenBank/DDBJ databases">
        <title>Genome of a novel bacterium Candidatus Jettenia ecosi reconstructed from metagenome of an anammox bioreactor.</title>
        <authorList>
            <person name="Mardanov A.V."/>
            <person name="Beletsky A.V."/>
            <person name="Ravin N.V."/>
            <person name="Botchkova E.A."/>
            <person name="Litti Y.V."/>
            <person name="Nozhevnikova A.N."/>
        </authorList>
    </citation>
    <scope>NUCLEOTIDE SEQUENCE [LARGE SCALE GENOMIC DNA]</scope>
    <source>
        <strain evidence="8">J2</strain>
    </source>
</reference>
<sequence length="182" mass="20375">MLDKSAAIAFVNALLEVALKKGNFEQIEKELDLVSDVITRHDNLKKILFHPSIPRNEKKDLIKNVFGGSVSDLMKNFLYLLVDRRKIGLLEFIPDVYKTVTSEKKGIVKARVQTVIPLAGERLDNFKKQLSKLTGKIVEVEVVHNPDILGGMIIQIGNKMIDGSVVSKLKNLKTKLLSLRTA</sequence>
<organism evidence="8 9">
    <name type="scientific">Candidatus Jettenia ecosi</name>
    <dbReference type="NCBI Taxonomy" id="2494326"/>
    <lineage>
        <taxon>Bacteria</taxon>
        <taxon>Pseudomonadati</taxon>
        <taxon>Planctomycetota</taxon>
        <taxon>Candidatus Brocadiia</taxon>
        <taxon>Candidatus Brocadiales</taxon>
        <taxon>Candidatus Brocadiaceae</taxon>
        <taxon>Candidatus Jettenia</taxon>
    </lineage>
</organism>
<dbReference type="SUPFAM" id="SSF47928">
    <property type="entry name" value="N-terminal domain of the delta subunit of the F1F0-ATP synthase"/>
    <property type="match status" value="1"/>
</dbReference>
<keyword evidence="2 7" id="KW-0813">Transport</keyword>
<keyword evidence="3 7" id="KW-0375">Hydrogen ion transport</keyword>
<evidence type="ECO:0000313" key="8">
    <source>
        <dbReference type="EMBL" id="TLD43308.1"/>
    </source>
</evidence>
<comment type="function">
    <text evidence="7">F(1)F(0) ATP synthase produces ATP from ADP in the presence of a proton or sodium gradient. F-type ATPases consist of two structural domains, F(1) containing the extramembraneous catalytic core and F(0) containing the membrane proton channel, linked together by a central stalk and a peripheral stalk. During catalysis, ATP synthesis in the catalytic domain of F(1) is coupled via a rotary mechanism of the central stalk subunits to proton translocation.</text>
</comment>
<comment type="function">
    <text evidence="7">This protein is part of the stalk that links CF(0) to CF(1). It either transmits conformational changes from CF(0) to CF(1) or is implicated in proton conduction.</text>
</comment>
<comment type="subcellular location">
    <subcellularLocation>
        <location evidence="7">Cell membrane</location>
        <topology evidence="7">Peripheral membrane protein</topology>
    </subcellularLocation>
    <subcellularLocation>
        <location evidence="1">Membrane</location>
    </subcellularLocation>
</comment>
<dbReference type="Gene3D" id="1.10.520.20">
    <property type="entry name" value="N-terminal domain of the delta subunit of the F1F0-ATP synthase"/>
    <property type="match status" value="1"/>
</dbReference>
<dbReference type="InterPro" id="IPR000711">
    <property type="entry name" value="ATPase_OSCP/dsu"/>
</dbReference>
<dbReference type="PRINTS" id="PR00125">
    <property type="entry name" value="ATPASEDELTA"/>
</dbReference>
<protein>
    <recommendedName>
        <fullName evidence="7">ATP synthase subunit delta</fullName>
    </recommendedName>
    <alternativeName>
        <fullName evidence="7">ATP synthase F(1) sector subunit delta</fullName>
    </alternativeName>
    <alternativeName>
        <fullName evidence="7">F-type ATPase subunit delta</fullName>
        <shortName evidence="7">F-ATPase subunit delta</shortName>
    </alternativeName>
</protein>
<dbReference type="AlphaFoldDB" id="A0A533QEW4"/>
<comment type="similarity">
    <text evidence="7">Belongs to the ATPase delta chain family.</text>
</comment>
<evidence type="ECO:0000256" key="3">
    <source>
        <dbReference type="ARBA" id="ARBA00022781"/>
    </source>
</evidence>
<evidence type="ECO:0000256" key="2">
    <source>
        <dbReference type="ARBA" id="ARBA00022448"/>
    </source>
</evidence>
<dbReference type="InterPro" id="IPR026015">
    <property type="entry name" value="ATP_synth_OSCP/delta_N_sf"/>
</dbReference>
<evidence type="ECO:0000256" key="4">
    <source>
        <dbReference type="ARBA" id="ARBA00023065"/>
    </source>
</evidence>
<keyword evidence="4 7" id="KW-0406">Ion transport</keyword>
<dbReference type="GO" id="GO:0005886">
    <property type="term" value="C:plasma membrane"/>
    <property type="evidence" value="ECO:0007669"/>
    <property type="project" value="UniProtKB-SubCell"/>
</dbReference>
<keyword evidence="7" id="KW-0139">CF(1)</keyword>
<dbReference type="GO" id="GO:0045259">
    <property type="term" value="C:proton-transporting ATP synthase complex"/>
    <property type="evidence" value="ECO:0007669"/>
    <property type="project" value="UniProtKB-KW"/>
</dbReference>
<dbReference type="EMBL" id="SULG01000004">
    <property type="protein sequence ID" value="TLD43308.1"/>
    <property type="molecule type" value="Genomic_DNA"/>
</dbReference>
<proteinExistence type="inferred from homology"/>
<dbReference type="GO" id="GO:0046933">
    <property type="term" value="F:proton-transporting ATP synthase activity, rotational mechanism"/>
    <property type="evidence" value="ECO:0007669"/>
    <property type="project" value="UniProtKB-UniRule"/>
</dbReference>
<keyword evidence="7" id="KW-1003">Cell membrane</keyword>
<evidence type="ECO:0000256" key="6">
    <source>
        <dbReference type="ARBA" id="ARBA00023310"/>
    </source>
</evidence>
<accession>A0A533QEW4</accession>
<evidence type="ECO:0000256" key="1">
    <source>
        <dbReference type="ARBA" id="ARBA00004370"/>
    </source>
</evidence>
<dbReference type="HAMAP" id="MF_01416">
    <property type="entry name" value="ATP_synth_delta_bact"/>
    <property type="match status" value="1"/>
</dbReference>
<comment type="caution">
    <text evidence="8">The sequence shown here is derived from an EMBL/GenBank/DDBJ whole genome shotgun (WGS) entry which is preliminary data.</text>
</comment>
<keyword evidence="5 7" id="KW-0472">Membrane</keyword>
<dbReference type="Proteomes" id="UP000319783">
    <property type="component" value="Unassembled WGS sequence"/>
</dbReference>
<evidence type="ECO:0000313" key="9">
    <source>
        <dbReference type="Proteomes" id="UP000319783"/>
    </source>
</evidence>
<dbReference type="Pfam" id="PF00213">
    <property type="entry name" value="OSCP"/>
    <property type="match status" value="1"/>
</dbReference>
<evidence type="ECO:0000256" key="5">
    <source>
        <dbReference type="ARBA" id="ARBA00023136"/>
    </source>
</evidence>